<dbReference type="GO" id="GO:0003700">
    <property type="term" value="F:DNA-binding transcription factor activity"/>
    <property type="evidence" value="ECO:0007669"/>
    <property type="project" value="InterPro"/>
</dbReference>
<dbReference type="GO" id="GO:0043565">
    <property type="term" value="F:sequence-specific DNA binding"/>
    <property type="evidence" value="ECO:0007669"/>
    <property type="project" value="InterPro"/>
</dbReference>
<evidence type="ECO:0000256" key="1">
    <source>
        <dbReference type="ARBA" id="ARBA00023015"/>
    </source>
</evidence>
<dbReference type="SMART" id="SM00342">
    <property type="entry name" value="HTH_ARAC"/>
    <property type="match status" value="1"/>
</dbReference>
<accession>A0A267MK83</accession>
<keyword evidence="2" id="KW-0238">DNA-binding</keyword>
<dbReference type="Gene3D" id="1.10.10.60">
    <property type="entry name" value="Homeodomain-like"/>
    <property type="match status" value="2"/>
</dbReference>
<organism evidence="5 6">
    <name type="scientific">Anaeromicrobium sediminis</name>
    <dbReference type="NCBI Taxonomy" id="1478221"/>
    <lineage>
        <taxon>Bacteria</taxon>
        <taxon>Bacillati</taxon>
        <taxon>Bacillota</taxon>
        <taxon>Clostridia</taxon>
        <taxon>Peptostreptococcales</taxon>
        <taxon>Thermotaleaceae</taxon>
        <taxon>Anaeromicrobium</taxon>
    </lineage>
</organism>
<dbReference type="AlphaFoldDB" id="A0A267MK83"/>
<comment type="caution">
    <text evidence="5">The sequence shown here is derived from an EMBL/GenBank/DDBJ whole genome shotgun (WGS) entry which is preliminary data.</text>
</comment>
<name>A0A267MK83_9FIRM</name>
<keyword evidence="3" id="KW-0804">Transcription</keyword>
<dbReference type="InterPro" id="IPR020449">
    <property type="entry name" value="Tscrpt_reg_AraC-type_HTH"/>
</dbReference>
<feature type="domain" description="HTH araC/xylS-type" evidence="4">
    <location>
        <begin position="196"/>
        <end position="301"/>
    </location>
</feature>
<keyword evidence="6" id="KW-1185">Reference proteome</keyword>
<keyword evidence="1" id="KW-0805">Transcription regulation</keyword>
<dbReference type="InterPro" id="IPR009057">
    <property type="entry name" value="Homeodomain-like_sf"/>
</dbReference>
<dbReference type="RefSeq" id="WP_095133675.1">
    <property type="nucleotide sequence ID" value="NZ_NIBG01000008.1"/>
</dbReference>
<dbReference type="InterPro" id="IPR018060">
    <property type="entry name" value="HTH_AraC"/>
</dbReference>
<evidence type="ECO:0000313" key="6">
    <source>
        <dbReference type="Proteomes" id="UP000216024"/>
    </source>
</evidence>
<proteinExistence type="predicted"/>
<reference evidence="5 6" key="1">
    <citation type="submission" date="2017-06" db="EMBL/GenBank/DDBJ databases">
        <title>Draft genome sequence of anaerobic fermentative bacterium Anaeromicrobium sediminis DY2726D isolated from West Pacific Ocean sediments.</title>
        <authorList>
            <person name="Zeng X."/>
        </authorList>
    </citation>
    <scope>NUCLEOTIDE SEQUENCE [LARGE SCALE GENOMIC DNA]</scope>
    <source>
        <strain evidence="5 6">DY2726D</strain>
    </source>
</reference>
<evidence type="ECO:0000313" key="5">
    <source>
        <dbReference type="EMBL" id="PAB59295.1"/>
    </source>
</evidence>
<dbReference type="PROSITE" id="PS01124">
    <property type="entry name" value="HTH_ARAC_FAMILY_2"/>
    <property type="match status" value="1"/>
</dbReference>
<evidence type="ECO:0000256" key="3">
    <source>
        <dbReference type="ARBA" id="ARBA00023163"/>
    </source>
</evidence>
<dbReference type="SUPFAM" id="SSF46689">
    <property type="entry name" value="Homeodomain-like"/>
    <property type="match status" value="1"/>
</dbReference>
<gene>
    <name evidence="5" type="ORF">CCE28_10550</name>
</gene>
<dbReference type="PANTHER" id="PTHR43280:SF32">
    <property type="entry name" value="TRANSCRIPTIONAL REGULATORY PROTEIN"/>
    <property type="match status" value="1"/>
</dbReference>
<evidence type="ECO:0000256" key="2">
    <source>
        <dbReference type="ARBA" id="ARBA00023125"/>
    </source>
</evidence>
<dbReference type="PANTHER" id="PTHR43280">
    <property type="entry name" value="ARAC-FAMILY TRANSCRIPTIONAL REGULATOR"/>
    <property type="match status" value="1"/>
</dbReference>
<dbReference type="EMBL" id="NIBG01000008">
    <property type="protein sequence ID" value="PAB59295.1"/>
    <property type="molecule type" value="Genomic_DNA"/>
</dbReference>
<dbReference type="Proteomes" id="UP000216024">
    <property type="component" value="Unassembled WGS sequence"/>
</dbReference>
<sequence length="301" mass="34799">MDNIIKIDSITDLHEYSGYDKPTHPLVTIIDVKKIKPLQEIKNAKVRLGFYCISMKSDVEEGMKYGRQFYDFKEGSLIFIEPNQVATFDIAAPNKDATGWILCIHPELIRGSDLAMKMDKYHFFSYTANEALHLSDQEKITLNNIVETIQNEISQNIDAYTRKLILNSIELLLNFSERFYNRQFLTRTASNNDTITEFESVIKERFNADRLETEGIPSVKELATTLGYSPYYLSDLLKKETGKSTQDYIHEYLLQRAKDLLISTNDPVSQIGYQLGFEYPAHFSKFFKNKTGMTPSKYRIN</sequence>
<evidence type="ECO:0000259" key="4">
    <source>
        <dbReference type="PROSITE" id="PS01124"/>
    </source>
</evidence>
<dbReference type="OrthoDB" id="9813413at2"/>
<protein>
    <submittedName>
        <fullName evidence="5">AraC family transcriptional regulator</fullName>
    </submittedName>
</protein>
<dbReference type="PRINTS" id="PR00032">
    <property type="entry name" value="HTHARAC"/>
</dbReference>
<dbReference type="Pfam" id="PF12833">
    <property type="entry name" value="HTH_18"/>
    <property type="match status" value="1"/>
</dbReference>